<evidence type="ECO:0000313" key="2">
    <source>
        <dbReference type="EMBL" id="QQG45169.1"/>
    </source>
</evidence>
<protein>
    <submittedName>
        <fullName evidence="2">Uncharacterized protein</fullName>
    </submittedName>
</protein>
<gene>
    <name evidence="2" type="ORF">HYW89_04190</name>
</gene>
<keyword evidence="1" id="KW-0472">Membrane</keyword>
<feature type="transmembrane region" description="Helical" evidence="1">
    <location>
        <begin position="6"/>
        <end position="28"/>
    </location>
</feature>
<dbReference type="AlphaFoldDB" id="A0A7T5UPS5"/>
<keyword evidence="1" id="KW-1133">Transmembrane helix</keyword>
<accession>A0A7T5UPS5</accession>
<proteinExistence type="predicted"/>
<evidence type="ECO:0000313" key="3">
    <source>
        <dbReference type="Proteomes" id="UP000595618"/>
    </source>
</evidence>
<evidence type="ECO:0000256" key="1">
    <source>
        <dbReference type="SAM" id="Phobius"/>
    </source>
</evidence>
<keyword evidence="1" id="KW-0812">Transmembrane</keyword>
<sequence>MKNQKLIIWGSFFGGIAVALIIAGVFYLKDANMMAKLGEVYADWQTVTGQISALTARLPGELEYITQDLPIPDSVQVMRQEVYVGSDGVMSYFVSATLYPSEVTGDEEENLRQALGGIVKAVPDGVEVFSNYKAPFSGANFLEYKIYAPPTNNAYQGRLFLTSNVLYQVYTSYAEENYNDDAYTYFTNSFSF</sequence>
<dbReference type="Proteomes" id="UP000595618">
    <property type="component" value="Chromosome"/>
</dbReference>
<name>A0A7T5UPS5_9BACT</name>
<dbReference type="EMBL" id="CP066690">
    <property type="protein sequence ID" value="QQG45169.1"/>
    <property type="molecule type" value="Genomic_DNA"/>
</dbReference>
<reference evidence="2 3" key="1">
    <citation type="submission" date="2020-07" db="EMBL/GenBank/DDBJ databases">
        <title>Huge and variable diversity of episymbiotic CPR bacteria and DPANN archaea in groundwater ecosystems.</title>
        <authorList>
            <person name="He C.Y."/>
            <person name="Keren R."/>
            <person name="Whittaker M."/>
            <person name="Farag I.F."/>
            <person name="Doudna J."/>
            <person name="Cate J.H.D."/>
            <person name="Banfield J.F."/>
        </authorList>
    </citation>
    <scope>NUCLEOTIDE SEQUENCE [LARGE SCALE GENOMIC DNA]</scope>
    <source>
        <strain evidence="2">NC_groundwater_541_Ag_S-0.1um_46_50</strain>
    </source>
</reference>
<organism evidence="2 3">
    <name type="scientific">Candidatus Sungiibacteriota bacterium</name>
    <dbReference type="NCBI Taxonomy" id="2750080"/>
    <lineage>
        <taxon>Bacteria</taxon>
        <taxon>Candidatus Sungiibacteriota</taxon>
    </lineage>
</organism>